<organism evidence="1">
    <name type="scientific">unidentified</name>
    <dbReference type="NCBI Taxonomy" id="32644"/>
    <lineage>
        <taxon>unclassified sequences</taxon>
    </lineage>
</organism>
<reference evidence="1" key="1">
    <citation type="submission" date="2019-08" db="EMBL/GenBank/DDBJ databases">
        <title>Identification of single stranded DNA viruses in chicken tracheal swab swabs.</title>
        <authorList>
            <person name="Chrzastek K."/>
            <person name="Kapczynski D."/>
            <person name="Kulkarni A."/>
            <person name="Chappell L."/>
            <person name="Schmidlin K."/>
            <person name="Varsani A."/>
        </authorList>
    </citation>
    <scope>NUCLEOTIDE SEQUENCE</scope>
    <source>
        <strain evidence="1">Mg5_835</strain>
    </source>
</reference>
<protein>
    <submittedName>
        <fullName evidence="1">Uncharacterized protein</fullName>
    </submittedName>
</protein>
<dbReference type="EMBL" id="MN379549">
    <property type="protein sequence ID" value="QIR82142.1"/>
    <property type="molecule type" value="Genomic_DNA"/>
</dbReference>
<evidence type="ECO:0000313" key="1">
    <source>
        <dbReference type="EMBL" id="QIR82142.1"/>
    </source>
</evidence>
<sequence length="167" mass="19376">MAGYDLIYRIAHLKPWAMGEARDMHSFIWSGWDFSVTNLTRRQPFWNTESEDVILYGPFQFRPTSIRIGCSTEAYDSRGSRNEMGYYTIYINKRDTAGNVTTIYKVNMAFNNGAVCIPDADIPWLDVGAEEYIELSLYMYYLADATTATSLRKYYFLTLDIETLTRK</sequence>
<accession>A0A6G9W0S0</accession>
<name>A0A6G9W0S0_9ZZZZ</name>
<dbReference type="AlphaFoldDB" id="A0A6G9W0S0"/>
<proteinExistence type="predicted"/>